<feature type="repeat" description="Solcar" evidence="10">
    <location>
        <begin position="104"/>
        <end position="194"/>
    </location>
</feature>
<proteinExistence type="inferred from homology"/>
<evidence type="ECO:0000256" key="2">
    <source>
        <dbReference type="ARBA" id="ARBA00006375"/>
    </source>
</evidence>
<feature type="repeat" description="Solcar" evidence="10">
    <location>
        <begin position="1"/>
        <end position="90"/>
    </location>
</feature>
<evidence type="ECO:0000256" key="5">
    <source>
        <dbReference type="ARBA" id="ARBA00022737"/>
    </source>
</evidence>
<dbReference type="Pfam" id="PF00153">
    <property type="entry name" value="Mito_carr"/>
    <property type="match status" value="3"/>
</dbReference>
<dbReference type="OMA" id="EGFIFIY"/>
<gene>
    <name evidence="12" type="ORF">Ocin01_09457</name>
</gene>
<keyword evidence="8" id="KW-0496">Mitochondrion</keyword>
<evidence type="ECO:0000256" key="7">
    <source>
        <dbReference type="ARBA" id="ARBA00022989"/>
    </source>
</evidence>
<keyword evidence="6" id="KW-0999">Mitochondrion inner membrane</keyword>
<feature type="repeat" description="Solcar" evidence="10">
    <location>
        <begin position="204"/>
        <end position="296"/>
    </location>
</feature>
<comment type="similarity">
    <text evidence="2 11">Belongs to the mitochondrial carrier (TC 2.A.29) family.</text>
</comment>
<evidence type="ECO:0000256" key="11">
    <source>
        <dbReference type="RuleBase" id="RU000488"/>
    </source>
</evidence>
<comment type="caution">
    <text evidence="12">The sequence shown here is derived from an EMBL/GenBank/DDBJ whole genome shotgun (WGS) entry which is preliminary data.</text>
</comment>
<dbReference type="PANTHER" id="PTHR45928:SF1">
    <property type="entry name" value="RE38146P"/>
    <property type="match status" value="1"/>
</dbReference>
<evidence type="ECO:0000256" key="1">
    <source>
        <dbReference type="ARBA" id="ARBA00004448"/>
    </source>
</evidence>
<organism evidence="12 13">
    <name type="scientific">Orchesella cincta</name>
    <name type="common">Springtail</name>
    <name type="synonym">Podura cincta</name>
    <dbReference type="NCBI Taxonomy" id="48709"/>
    <lineage>
        <taxon>Eukaryota</taxon>
        <taxon>Metazoa</taxon>
        <taxon>Ecdysozoa</taxon>
        <taxon>Arthropoda</taxon>
        <taxon>Hexapoda</taxon>
        <taxon>Collembola</taxon>
        <taxon>Entomobryomorpha</taxon>
        <taxon>Entomobryoidea</taxon>
        <taxon>Orchesellidae</taxon>
        <taxon>Orchesellinae</taxon>
        <taxon>Orchesella</taxon>
    </lineage>
</organism>
<keyword evidence="5" id="KW-0677">Repeat</keyword>
<evidence type="ECO:0000256" key="8">
    <source>
        <dbReference type="ARBA" id="ARBA00023128"/>
    </source>
</evidence>
<accession>A0A1D2MVY6</accession>
<dbReference type="GO" id="GO:0005743">
    <property type="term" value="C:mitochondrial inner membrane"/>
    <property type="evidence" value="ECO:0007669"/>
    <property type="project" value="UniProtKB-SubCell"/>
</dbReference>
<evidence type="ECO:0000256" key="4">
    <source>
        <dbReference type="ARBA" id="ARBA00022692"/>
    </source>
</evidence>
<evidence type="ECO:0000256" key="9">
    <source>
        <dbReference type="ARBA" id="ARBA00023136"/>
    </source>
</evidence>
<dbReference type="Gene3D" id="1.50.40.10">
    <property type="entry name" value="Mitochondrial carrier domain"/>
    <property type="match status" value="1"/>
</dbReference>
<dbReference type="InterPro" id="IPR018108">
    <property type="entry name" value="MCP_transmembrane"/>
</dbReference>
<comment type="subcellular location">
    <subcellularLocation>
        <location evidence="1">Mitochondrion inner membrane</location>
        <topology evidence="1">Multi-pass membrane protein</topology>
    </subcellularLocation>
</comment>
<dbReference type="SUPFAM" id="SSF103506">
    <property type="entry name" value="Mitochondrial carrier"/>
    <property type="match status" value="1"/>
</dbReference>
<protein>
    <submittedName>
        <fullName evidence="12">Solute carrier family 25 member 35</fullName>
    </submittedName>
</protein>
<evidence type="ECO:0000256" key="6">
    <source>
        <dbReference type="ARBA" id="ARBA00022792"/>
    </source>
</evidence>
<dbReference type="EMBL" id="LJIJ01000461">
    <property type="protein sequence ID" value="ODM97229.1"/>
    <property type="molecule type" value="Genomic_DNA"/>
</dbReference>
<keyword evidence="13" id="KW-1185">Reference proteome</keyword>
<keyword evidence="9 10" id="KW-0472">Membrane</keyword>
<dbReference type="AlphaFoldDB" id="A0A1D2MVY6"/>
<keyword evidence="3 11" id="KW-0813">Transport</keyword>
<dbReference type="InterPro" id="IPR051508">
    <property type="entry name" value="Mito_Carrier_Antiporter"/>
</dbReference>
<evidence type="ECO:0000256" key="10">
    <source>
        <dbReference type="PROSITE-ProRule" id="PRU00282"/>
    </source>
</evidence>
<sequence>MELLLGGSAAASAAVFTNPLEVVKIRMQLQGELQAKGKFAVHYRNVFHAAFQILTKEGPLAIQKGLAPALSYQFVMNGVRLGLYHVAEKQGLTKNASGKVDTLRSILVACACGGTAGVIGSPFCLVKTHLQAKANAKEIAVGYQHSSEGMAAAFRSIYGKYGVQGLWRGMTTTLVRLIVVSSVQLPTFAKAREFVTSKQIFPEGSVWNSFLASLLSGLLVSVAMAPFDLVSTRFYNQGLDPVTGKGLLYSSVRNCASKIFKAEGVLGFFKGWTAIYFRLGPHTLLSLVFWEELKSMHKSYTIEQQKL</sequence>
<evidence type="ECO:0000313" key="13">
    <source>
        <dbReference type="Proteomes" id="UP000094527"/>
    </source>
</evidence>
<name>A0A1D2MVY6_ORCCI</name>
<dbReference type="InterPro" id="IPR023395">
    <property type="entry name" value="MCP_dom_sf"/>
</dbReference>
<evidence type="ECO:0000256" key="3">
    <source>
        <dbReference type="ARBA" id="ARBA00022448"/>
    </source>
</evidence>
<keyword evidence="7" id="KW-1133">Transmembrane helix</keyword>
<reference evidence="12 13" key="1">
    <citation type="journal article" date="2016" name="Genome Biol. Evol.">
        <title>Gene Family Evolution Reflects Adaptation to Soil Environmental Stressors in the Genome of the Collembolan Orchesella cincta.</title>
        <authorList>
            <person name="Faddeeva-Vakhrusheva A."/>
            <person name="Derks M.F."/>
            <person name="Anvar S.Y."/>
            <person name="Agamennone V."/>
            <person name="Suring W."/>
            <person name="Smit S."/>
            <person name="van Straalen N.M."/>
            <person name="Roelofs D."/>
        </authorList>
    </citation>
    <scope>NUCLEOTIDE SEQUENCE [LARGE SCALE GENOMIC DNA]</scope>
    <source>
        <tissue evidence="12">Mixed pool</tissue>
    </source>
</reference>
<keyword evidence="4 10" id="KW-0812">Transmembrane</keyword>
<dbReference type="OrthoDB" id="6703404at2759"/>
<dbReference type="PROSITE" id="PS50920">
    <property type="entry name" value="SOLCAR"/>
    <property type="match status" value="3"/>
</dbReference>
<dbReference type="STRING" id="48709.A0A1D2MVY6"/>
<dbReference type="Proteomes" id="UP000094527">
    <property type="component" value="Unassembled WGS sequence"/>
</dbReference>
<dbReference type="PANTHER" id="PTHR45928">
    <property type="entry name" value="RE38146P"/>
    <property type="match status" value="1"/>
</dbReference>
<evidence type="ECO:0000313" key="12">
    <source>
        <dbReference type="EMBL" id="ODM97229.1"/>
    </source>
</evidence>